<reference evidence="1" key="1">
    <citation type="journal article" date="2021" name="Proc. Natl. Acad. Sci. U.S.A.">
        <title>A Catalog of Tens of Thousands of Viruses from Human Metagenomes Reveals Hidden Associations with Chronic Diseases.</title>
        <authorList>
            <person name="Tisza M.J."/>
            <person name="Buck C.B."/>
        </authorList>
    </citation>
    <scope>NUCLEOTIDE SEQUENCE</scope>
    <source>
        <strain evidence="1">CtLR131</strain>
    </source>
</reference>
<evidence type="ECO:0000313" key="1">
    <source>
        <dbReference type="EMBL" id="DAD83983.1"/>
    </source>
</evidence>
<protein>
    <submittedName>
        <fullName evidence="1">Uncharacterized protein</fullName>
    </submittedName>
</protein>
<accession>A0A8S5MPJ7</accession>
<name>A0A8S5MPJ7_9CAUD</name>
<sequence length="143" mass="16123">MKTAIIILLAAVFVALLGVAVAATSLLIDKKKQEAYQSGFNKATEMDAKMAKNQASKALAQMLQSYSVKDIIVTKDNKTVVKWNDGKTTWVKLKEGDVNNPFKAFCYCLLKQMYGDAWKEMFKHHGVEDTQAENIYEVHEEKE</sequence>
<proteinExistence type="predicted"/>
<dbReference type="EMBL" id="BK014949">
    <property type="protein sequence ID" value="DAD83983.1"/>
    <property type="molecule type" value="Genomic_DNA"/>
</dbReference>
<organism evidence="1">
    <name type="scientific">Siphoviridae sp. ctLR131</name>
    <dbReference type="NCBI Taxonomy" id="2826250"/>
    <lineage>
        <taxon>Viruses</taxon>
        <taxon>Duplodnaviria</taxon>
        <taxon>Heunggongvirae</taxon>
        <taxon>Uroviricota</taxon>
        <taxon>Caudoviricetes</taxon>
    </lineage>
</organism>